<evidence type="ECO:0000313" key="3">
    <source>
        <dbReference type="EMBL" id="PSJ18294.1"/>
    </source>
</evidence>
<reference evidence="3 4" key="1">
    <citation type="submission" date="2018-03" db="EMBL/GenBank/DDBJ databases">
        <title>Draft genome of Nitrosomonas supralitoralis APG5.</title>
        <authorList>
            <person name="Urakawa H."/>
            <person name="Lopez J.V."/>
        </authorList>
    </citation>
    <scope>NUCLEOTIDE SEQUENCE [LARGE SCALE GENOMIC DNA]</scope>
    <source>
        <strain evidence="3 4">APG5</strain>
    </source>
</reference>
<dbReference type="Gene3D" id="3.90.220.20">
    <property type="entry name" value="DNA methylase specificity domains"/>
    <property type="match status" value="1"/>
</dbReference>
<evidence type="ECO:0000313" key="4">
    <source>
        <dbReference type="Proteomes" id="UP000241912"/>
    </source>
</evidence>
<keyword evidence="2" id="KW-0238">DNA-binding</keyword>
<dbReference type="GO" id="GO:0003677">
    <property type="term" value="F:DNA binding"/>
    <property type="evidence" value="ECO:0007669"/>
    <property type="project" value="UniProtKB-KW"/>
</dbReference>
<keyword evidence="1" id="KW-0680">Restriction system</keyword>
<organism evidence="3 4">
    <name type="scientific">Nitrosomonas supralitoralis</name>
    <dbReference type="NCBI Taxonomy" id="2116706"/>
    <lineage>
        <taxon>Bacteria</taxon>
        <taxon>Pseudomonadati</taxon>
        <taxon>Pseudomonadota</taxon>
        <taxon>Betaproteobacteria</taxon>
        <taxon>Nitrosomonadales</taxon>
        <taxon>Nitrosomonadaceae</taxon>
        <taxon>Nitrosomonas</taxon>
    </lineage>
</organism>
<proteinExistence type="predicted"/>
<dbReference type="InterPro" id="IPR044946">
    <property type="entry name" value="Restrct_endonuc_typeI_TRD_sf"/>
</dbReference>
<name>A0A2P7NXW6_9PROT</name>
<protein>
    <submittedName>
        <fullName evidence="3">Uncharacterized protein</fullName>
    </submittedName>
</protein>
<dbReference type="Gene3D" id="1.10.287.1120">
    <property type="entry name" value="Bipartite methylase S protein"/>
    <property type="match status" value="1"/>
</dbReference>
<comment type="caution">
    <text evidence="3">The sequence shown here is derived from an EMBL/GenBank/DDBJ whole genome shotgun (WGS) entry which is preliminary data.</text>
</comment>
<evidence type="ECO:0000256" key="1">
    <source>
        <dbReference type="ARBA" id="ARBA00022747"/>
    </source>
</evidence>
<sequence>MHQLLSQRLRFKDEDEDEREFPEWEEKFGNEVFDSITDKDHNSDLPVLAISQELGAVPLKMIDYNISAAEKRIETYKVVQIGGFIISLRSFQGGIEYSACKGIYSHAYVILRPSIEINRIFFRFYLKTKNYAAL</sequence>
<dbReference type="Proteomes" id="UP000241912">
    <property type="component" value="Unassembled WGS sequence"/>
</dbReference>
<accession>A0A2P7NXW6</accession>
<dbReference type="SUPFAM" id="SSF116734">
    <property type="entry name" value="DNA methylase specificity domain"/>
    <property type="match status" value="1"/>
</dbReference>
<dbReference type="RefSeq" id="WP_106705943.1">
    <property type="nucleotide sequence ID" value="NZ_PXXU01000007.1"/>
</dbReference>
<keyword evidence="4" id="KW-1185">Reference proteome</keyword>
<dbReference type="GO" id="GO:0009307">
    <property type="term" value="P:DNA restriction-modification system"/>
    <property type="evidence" value="ECO:0007669"/>
    <property type="project" value="UniProtKB-KW"/>
</dbReference>
<dbReference type="EMBL" id="PXXU01000007">
    <property type="protein sequence ID" value="PSJ18294.1"/>
    <property type="molecule type" value="Genomic_DNA"/>
</dbReference>
<dbReference type="AlphaFoldDB" id="A0A2P7NXW6"/>
<evidence type="ECO:0000256" key="2">
    <source>
        <dbReference type="ARBA" id="ARBA00023125"/>
    </source>
</evidence>
<gene>
    <name evidence="3" type="ORF">C7H79_03660</name>
</gene>
<dbReference type="OrthoDB" id="5298944at2"/>